<feature type="transmembrane region" description="Helical" evidence="1">
    <location>
        <begin position="28"/>
        <end position="47"/>
    </location>
</feature>
<gene>
    <name evidence="3" type="ORF">H8F21_15550</name>
</gene>
<feature type="transmembrane region" description="Helical" evidence="1">
    <location>
        <begin position="534"/>
        <end position="552"/>
    </location>
</feature>
<dbReference type="InterPro" id="IPR008279">
    <property type="entry name" value="PEP-util_enz_mobile_dom"/>
</dbReference>
<feature type="transmembrane region" description="Helical" evidence="1">
    <location>
        <begin position="501"/>
        <end position="522"/>
    </location>
</feature>
<organism evidence="3 4">
    <name type="scientific">Pseudomonas arcuscaelestis</name>
    <dbReference type="NCBI Taxonomy" id="2710591"/>
    <lineage>
        <taxon>Bacteria</taxon>
        <taxon>Pseudomonadati</taxon>
        <taxon>Pseudomonadota</taxon>
        <taxon>Gammaproteobacteria</taxon>
        <taxon>Pseudomonadales</taxon>
        <taxon>Pseudomonadaceae</taxon>
        <taxon>Pseudomonas</taxon>
    </lineage>
</organism>
<dbReference type="RefSeq" id="WP_203584895.1">
    <property type="nucleotide sequence ID" value="NZ_JACOPV010000009.1"/>
</dbReference>
<evidence type="ECO:0000256" key="1">
    <source>
        <dbReference type="SAM" id="Phobius"/>
    </source>
</evidence>
<keyword evidence="1" id="KW-1133">Transmembrane helix</keyword>
<keyword evidence="4" id="KW-1185">Reference proteome</keyword>
<dbReference type="EMBL" id="JACOPV010000009">
    <property type="protein sequence ID" value="MBM5458982.1"/>
    <property type="molecule type" value="Genomic_DNA"/>
</dbReference>
<comment type="caution">
    <text evidence="3">The sequence shown here is derived from an EMBL/GenBank/DDBJ whole genome shotgun (WGS) entry which is preliminary data.</text>
</comment>
<keyword evidence="1" id="KW-0472">Membrane</keyword>
<feature type="transmembrane region" description="Helical" evidence="1">
    <location>
        <begin position="476"/>
        <end position="494"/>
    </location>
</feature>
<evidence type="ECO:0000313" key="4">
    <source>
        <dbReference type="Proteomes" id="UP000745663"/>
    </source>
</evidence>
<accession>A0ABS2BZC4</accession>
<dbReference type="Proteomes" id="UP000745663">
    <property type="component" value="Unassembled WGS sequence"/>
</dbReference>
<keyword evidence="1" id="KW-0812">Transmembrane</keyword>
<reference evidence="3 4" key="1">
    <citation type="submission" date="2020-08" db="EMBL/GenBank/DDBJ databases">
        <title>Description of novel Pseudomonas species.</title>
        <authorList>
            <person name="Duman M."/>
            <person name="Mulet M."/>
            <person name="Altun S."/>
            <person name="Saticioglu I.B."/>
            <person name="Lalucat J."/>
            <person name="Garcia-Valdes E."/>
        </authorList>
    </citation>
    <scope>NUCLEOTIDE SEQUENCE [LARGE SCALE GENOMIC DNA]</scope>
    <source>
        <strain evidence="3 4">P66</strain>
    </source>
</reference>
<dbReference type="Pfam" id="PF00391">
    <property type="entry name" value="PEP-utilizers"/>
    <property type="match status" value="1"/>
</dbReference>
<evidence type="ECO:0000313" key="3">
    <source>
        <dbReference type="EMBL" id="MBM5458982.1"/>
    </source>
</evidence>
<sequence length="1142" mass="122680">MSRLWLFLLVLVAVQAQAFPVVLAGAGTLVFGSAFVPLLAVALALFLGVKLWRLPRAALVASALAGFAAFALVSVKWSESNREEILATTQSLGAPAERTTDIPYPYVSDADQAISTSRMAPADFYGLIGKRSIRVIRVDFGAQLFTDFGFGATASQIHDNPAPIVELAKRPGQGVVLVDERGTTAAAIADALNAQFGTQIRFLQGGANALSNYAWEHLDRTGDPRAVLPSEIPAFKASRAPVILSTTNPDEFLDYGWIHGLTLSLPVFLSGADSIAAQLQGKTVLITAAESHFSGDTWILLDMLRARGIDPYFMQPTRDELLEKPAYFKPYKNADRYIGADQTFTYVVGNPSVQFLDFQPSADWARTKNRLPRTVHIDMELVAKGGLDKALSKLDKTGAYVGLAYDRRTFYHSILAGELLTSSGVKWLGTNTQPGLFNRAVLVDQDLIDPAATVQARLQQSAVSALGGVYSAFPGSAAWVLCINFAVCFVGALLAMQCRNFAGRIFVLTAFALVTYGLWIAYLETTVVWVSEDFISITQIMGAILGWWIVRFHRRSHRFGRQSEISVLPAKIDLLERAASLGHRVEKGFVVTSEQVGLLPSWVVAGPVIVRSAALSESSSAHTVGIYESISAVGEQAVRLAIANVRLQIAEAGETPFCLIQPLLTHQVFGVAMFGTASDGHLFICEAGMGGAATGGTGCTERVAVPLWRTAGLSNTTRKVRRALINLNRDLGATTIEWAMCARGKLTILQVSTDTLRRPALERLLKHTGTGRQAFHRYQCLPLEHRSAVGAAVVATMAAPGDQYSLGGLRVARSRSFVAARSLQLVDIVTVLGSLPRTAFSRVPGQLLLEAFESADRTRDDLRRTVQIALSAPEKALAQAIASELAQVSKLYGRFGRIATTALELKIESPVPGFKRQLISTVIGSELSQLHPAAAAESISAVGYAAVTCFSPGQDPSIDPELVSPVIQEVDSPLAWIKDKCAVMMMIELGRLRPAINELCQRGAGESLLSLLPAYLGELPAGFDVAGGPRSVRELLDGACSASRQAPSVFAWGVPRRGLELTLNSPDNYTPGSAVYLETTDMSQLALVQGAGALLVRSGSSLSHLLQHARRLNVPYVVGVNDVADLIGGPVRIQETGEVLRA</sequence>
<evidence type="ECO:0000259" key="2">
    <source>
        <dbReference type="Pfam" id="PF00391"/>
    </source>
</evidence>
<feature type="transmembrane region" description="Helical" evidence="1">
    <location>
        <begin position="59"/>
        <end position="77"/>
    </location>
</feature>
<name>A0ABS2BZC4_9PSED</name>
<feature type="domain" description="PEP-utilising enzyme mobile" evidence="2">
    <location>
        <begin position="1075"/>
        <end position="1124"/>
    </location>
</feature>
<proteinExistence type="predicted"/>
<dbReference type="InterPro" id="IPR036637">
    <property type="entry name" value="Phosphohistidine_dom_sf"/>
</dbReference>
<protein>
    <recommendedName>
        <fullName evidence="2">PEP-utilising enzyme mobile domain-containing protein</fullName>
    </recommendedName>
</protein>
<dbReference type="SUPFAM" id="SSF52009">
    <property type="entry name" value="Phosphohistidine domain"/>
    <property type="match status" value="1"/>
</dbReference>